<evidence type="ECO:0000259" key="2">
    <source>
        <dbReference type="Pfam" id="PF03108"/>
    </source>
</evidence>
<sequence>MVFDPDVWSYFIVVSVVKSLGYDGFKELWFSVGCGPILDDRLEPLSDDVGAMHMVNLATLNGQVHLYVVHNVYEAEVIQMIEYNVDEAEVEGGDPKGNEFGEGAEVVVEEAEMIETEVEGGDAERTEDLKVQGKELEVEEGDGEEVVVEEVVVEEVVVEEDVVEETSEVEVDEVVVEEVQEEGDRLHGKAYRIEVEDLNDIEVKVRDGNDGLIDINVQCDLPENETEVEVEVEPLLHESESDSEEDEIDDSSWFNDEWESEDLTSPLISDEESEEEEGYGNYSTFTMPKVMVDYKWDVGTYFGDKNDILDAIKSYGVENGKNLKIVKNDRKRVRVKCLGSNGQCSWVTYFGFMDAVKSWQLRTINDSHTCSREHKLQLFNAKWLSRKLQKTIRDNPNVKGVEIIDKFSRKWNIAISKNMTYRAKGHASDEVEGSFIEQYRRIYDYAHELLARNPGSTIKVQVDPVNGKPIFRRFYACLKACKYSFVSCRPIIGLDGAFLKGRHHGELLTAVGRDANDQMLPLLRWSRCVFWSYNHVRSTEGTFQYSFCLCQFCYINGIHHLTLFSLIDKV</sequence>
<feature type="compositionally biased region" description="Acidic residues" evidence="1">
    <location>
        <begin position="241"/>
        <end position="256"/>
    </location>
</feature>
<dbReference type="AlphaFoldDB" id="A0AAQ3S2A1"/>
<dbReference type="PANTHER" id="PTHR31973:SF187">
    <property type="entry name" value="MUTATOR TRANSPOSASE MUDRA PROTEIN"/>
    <property type="match status" value="1"/>
</dbReference>
<evidence type="ECO:0000256" key="1">
    <source>
        <dbReference type="SAM" id="MobiDB-lite"/>
    </source>
</evidence>
<reference evidence="4 5" key="1">
    <citation type="journal article" date="2023" name="Life. Sci Alliance">
        <title>Evolutionary insights into 3D genome organization and epigenetic landscape of Vigna mungo.</title>
        <authorList>
            <person name="Junaid A."/>
            <person name="Singh B."/>
            <person name="Bhatia S."/>
        </authorList>
    </citation>
    <scope>NUCLEOTIDE SEQUENCE [LARGE SCALE GENOMIC DNA]</scope>
    <source>
        <strain evidence="4">Urdbean</strain>
    </source>
</reference>
<protein>
    <recommendedName>
        <fullName evidence="6">Transposase MuDR plant domain-containing protein</fullName>
    </recommendedName>
</protein>
<keyword evidence="5" id="KW-1185">Reference proteome</keyword>
<evidence type="ECO:0008006" key="6">
    <source>
        <dbReference type="Google" id="ProtNLM"/>
    </source>
</evidence>
<dbReference type="InterPro" id="IPR058594">
    <property type="entry name" value="PB1-like_dom_pln"/>
</dbReference>
<dbReference type="Pfam" id="PF26130">
    <property type="entry name" value="PB1-like"/>
    <property type="match status" value="1"/>
</dbReference>
<feature type="domain" description="Transposase MuDR plant" evidence="2">
    <location>
        <begin position="294"/>
        <end position="346"/>
    </location>
</feature>
<dbReference type="PANTHER" id="PTHR31973">
    <property type="entry name" value="POLYPROTEIN, PUTATIVE-RELATED"/>
    <property type="match status" value="1"/>
</dbReference>
<evidence type="ECO:0000313" key="4">
    <source>
        <dbReference type="EMBL" id="WVZ13156.1"/>
    </source>
</evidence>
<dbReference type="Pfam" id="PF03108">
    <property type="entry name" value="DBD_Tnp_Mut"/>
    <property type="match status" value="1"/>
</dbReference>
<feature type="domain" description="PB1-like" evidence="3">
    <location>
        <begin position="3"/>
        <end position="70"/>
    </location>
</feature>
<accession>A0AAQ3S2A1</accession>
<dbReference type="InterPro" id="IPR004332">
    <property type="entry name" value="Transposase_MuDR"/>
</dbReference>
<dbReference type="EMBL" id="CP144696">
    <property type="protein sequence ID" value="WVZ13156.1"/>
    <property type="molecule type" value="Genomic_DNA"/>
</dbReference>
<organism evidence="4 5">
    <name type="scientific">Vigna mungo</name>
    <name type="common">Black gram</name>
    <name type="synonym">Phaseolus mungo</name>
    <dbReference type="NCBI Taxonomy" id="3915"/>
    <lineage>
        <taxon>Eukaryota</taxon>
        <taxon>Viridiplantae</taxon>
        <taxon>Streptophyta</taxon>
        <taxon>Embryophyta</taxon>
        <taxon>Tracheophyta</taxon>
        <taxon>Spermatophyta</taxon>
        <taxon>Magnoliopsida</taxon>
        <taxon>eudicotyledons</taxon>
        <taxon>Gunneridae</taxon>
        <taxon>Pentapetalae</taxon>
        <taxon>rosids</taxon>
        <taxon>fabids</taxon>
        <taxon>Fabales</taxon>
        <taxon>Fabaceae</taxon>
        <taxon>Papilionoideae</taxon>
        <taxon>50 kb inversion clade</taxon>
        <taxon>NPAAA clade</taxon>
        <taxon>indigoferoid/millettioid clade</taxon>
        <taxon>Phaseoleae</taxon>
        <taxon>Vigna</taxon>
    </lineage>
</organism>
<evidence type="ECO:0000259" key="3">
    <source>
        <dbReference type="Pfam" id="PF26130"/>
    </source>
</evidence>
<gene>
    <name evidence="4" type="ORF">V8G54_017686</name>
</gene>
<proteinExistence type="predicted"/>
<dbReference type="Proteomes" id="UP001374535">
    <property type="component" value="Chromosome 5"/>
</dbReference>
<feature type="region of interest" description="Disordered" evidence="1">
    <location>
        <begin position="234"/>
        <end position="256"/>
    </location>
</feature>
<name>A0AAQ3S2A1_VIGMU</name>
<evidence type="ECO:0000313" key="5">
    <source>
        <dbReference type="Proteomes" id="UP001374535"/>
    </source>
</evidence>